<feature type="transmembrane region" description="Helical" evidence="6">
    <location>
        <begin position="124"/>
        <end position="148"/>
    </location>
</feature>
<evidence type="ECO:0000256" key="4">
    <source>
        <dbReference type="ARBA" id="ARBA00022989"/>
    </source>
</evidence>
<dbReference type="NCBIfam" id="TIGR00374">
    <property type="entry name" value="flippase-like domain"/>
    <property type="match status" value="1"/>
</dbReference>
<feature type="transmembrane region" description="Helical" evidence="6">
    <location>
        <begin position="216"/>
        <end position="236"/>
    </location>
</feature>
<dbReference type="EMBL" id="UOEU01000504">
    <property type="protein sequence ID" value="VAW34030.1"/>
    <property type="molecule type" value="Genomic_DNA"/>
</dbReference>
<evidence type="ECO:0000256" key="1">
    <source>
        <dbReference type="ARBA" id="ARBA00004651"/>
    </source>
</evidence>
<sequence>MESSTQDRRQFWIGMGISAVSIILILLLVNPAEIAASLRQANLSFIALSSLGILIFMIVRAIRWHFMLGNEVSGRQVFHIQNIGYMFNMVLPFRLGDVARAILIGNVPPMTLARGFSTMVVERILDMMFIVALLPFTLAEVVSLPAWIQDGARASGFIALVAIGVLIIAANQRALATRWGTAVFNRIPFLNTEQWIGRMNDLLDGLNSLTRLKDGLILIFLSILVWIPILFAYQAGIRAVGGQVSLLAASFVVCAAALSIALPSSPGQIGVFHLGVTAALLALGQPESVAAGFALVYHALNLIGMILLGLIGLTRVGTTFRSVIATTQNFMQRKKETIND</sequence>
<evidence type="ECO:0008006" key="8">
    <source>
        <dbReference type="Google" id="ProtNLM"/>
    </source>
</evidence>
<feature type="transmembrane region" description="Helical" evidence="6">
    <location>
        <begin position="291"/>
        <end position="313"/>
    </location>
</feature>
<evidence type="ECO:0000256" key="6">
    <source>
        <dbReference type="SAM" id="Phobius"/>
    </source>
</evidence>
<dbReference type="InterPro" id="IPR022791">
    <property type="entry name" value="L-PG_synthase/AglD"/>
</dbReference>
<name>A0A3B0UZG1_9ZZZZ</name>
<comment type="subcellular location">
    <subcellularLocation>
        <location evidence="1">Cell membrane</location>
        <topology evidence="1">Multi-pass membrane protein</topology>
    </subcellularLocation>
</comment>
<evidence type="ECO:0000313" key="7">
    <source>
        <dbReference type="EMBL" id="VAW34030.1"/>
    </source>
</evidence>
<dbReference type="PANTHER" id="PTHR39087:SF2">
    <property type="entry name" value="UPF0104 MEMBRANE PROTEIN MJ1595"/>
    <property type="match status" value="1"/>
</dbReference>
<evidence type="ECO:0000256" key="5">
    <source>
        <dbReference type="ARBA" id="ARBA00023136"/>
    </source>
</evidence>
<proteinExistence type="predicted"/>
<protein>
    <recommendedName>
        <fullName evidence="8">Flippase-like domain-containing protein</fullName>
    </recommendedName>
</protein>
<feature type="transmembrane region" description="Helical" evidence="6">
    <location>
        <begin position="242"/>
        <end position="262"/>
    </location>
</feature>
<feature type="transmembrane region" description="Helical" evidence="6">
    <location>
        <begin position="154"/>
        <end position="171"/>
    </location>
</feature>
<dbReference type="GO" id="GO:0005886">
    <property type="term" value="C:plasma membrane"/>
    <property type="evidence" value="ECO:0007669"/>
    <property type="project" value="UniProtKB-SubCell"/>
</dbReference>
<evidence type="ECO:0000256" key="2">
    <source>
        <dbReference type="ARBA" id="ARBA00022475"/>
    </source>
</evidence>
<feature type="transmembrane region" description="Helical" evidence="6">
    <location>
        <begin position="12"/>
        <end position="29"/>
    </location>
</feature>
<dbReference type="AlphaFoldDB" id="A0A3B0UZG1"/>
<keyword evidence="5 6" id="KW-0472">Membrane</keyword>
<evidence type="ECO:0000256" key="3">
    <source>
        <dbReference type="ARBA" id="ARBA00022692"/>
    </source>
</evidence>
<keyword evidence="2" id="KW-1003">Cell membrane</keyword>
<feature type="transmembrane region" description="Helical" evidence="6">
    <location>
        <begin position="41"/>
        <end position="59"/>
    </location>
</feature>
<gene>
    <name evidence="7" type="ORF">MNBD_CHLOROFLEXI01-711</name>
</gene>
<accession>A0A3B0UZG1</accession>
<organism evidence="7">
    <name type="scientific">hydrothermal vent metagenome</name>
    <dbReference type="NCBI Taxonomy" id="652676"/>
    <lineage>
        <taxon>unclassified sequences</taxon>
        <taxon>metagenomes</taxon>
        <taxon>ecological metagenomes</taxon>
    </lineage>
</organism>
<dbReference type="Pfam" id="PF03706">
    <property type="entry name" value="LPG_synthase_TM"/>
    <property type="match status" value="1"/>
</dbReference>
<keyword evidence="3 6" id="KW-0812">Transmembrane</keyword>
<keyword evidence="4 6" id="KW-1133">Transmembrane helix</keyword>
<dbReference type="PANTHER" id="PTHR39087">
    <property type="entry name" value="UPF0104 MEMBRANE PROTEIN MJ1595"/>
    <property type="match status" value="1"/>
</dbReference>
<reference evidence="7" key="1">
    <citation type="submission" date="2018-06" db="EMBL/GenBank/DDBJ databases">
        <authorList>
            <person name="Zhirakovskaya E."/>
        </authorList>
    </citation>
    <scope>NUCLEOTIDE SEQUENCE</scope>
</reference>